<evidence type="ECO:0000313" key="2">
    <source>
        <dbReference type="EMBL" id="KAK2847728.1"/>
    </source>
</evidence>
<proteinExistence type="predicted"/>
<evidence type="ECO:0000313" key="3">
    <source>
        <dbReference type="Proteomes" id="UP001187315"/>
    </source>
</evidence>
<sequence length="115" mass="12719">MLWADCKVLEAVRGRRGSRRGSRPKLSCSFWFVLLFGAGGLVLFIHLQDLSDMVLQQGPVFALPSFLLLPLILPLSLSLVFSVSFRVVGENGPAIDSPPLIYKHRSALFIPELVL</sequence>
<feature type="transmembrane region" description="Helical" evidence="1">
    <location>
        <begin position="67"/>
        <end position="88"/>
    </location>
</feature>
<organism evidence="2 3">
    <name type="scientific">Tachysurus vachellii</name>
    <name type="common">Darkbarbel catfish</name>
    <name type="synonym">Pelteobagrus vachellii</name>
    <dbReference type="NCBI Taxonomy" id="175792"/>
    <lineage>
        <taxon>Eukaryota</taxon>
        <taxon>Metazoa</taxon>
        <taxon>Chordata</taxon>
        <taxon>Craniata</taxon>
        <taxon>Vertebrata</taxon>
        <taxon>Euteleostomi</taxon>
        <taxon>Actinopterygii</taxon>
        <taxon>Neopterygii</taxon>
        <taxon>Teleostei</taxon>
        <taxon>Ostariophysi</taxon>
        <taxon>Siluriformes</taxon>
        <taxon>Bagridae</taxon>
        <taxon>Tachysurus</taxon>
    </lineage>
</organism>
<keyword evidence="1" id="KW-1133">Transmembrane helix</keyword>
<keyword evidence="1" id="KW-0812">Transmembrane</keyword>
<dbReference type="EMBL" id="JAVHJS010000009">
    <property type="protein sequence ID" value="KAK2847728.1"/>
    <property type="molecule type" value="Genomic_DNA"/>
</dbReference>
<gene>
    <name evidence="2" type="ORF">Q7C36_009410</name>
</gene>
<dbReference type="AlphaFoldDB" id="A0AA88MY01"/>
<name>A0AA88MY01_TACVA</name>
<keyword evidence="3" id="KW-1185">Reference proteome</keyword>
<evidence type="ECO:0000256" key="1">
    <source>
        <dbReference type="SAM" id="Phobius"/>
    </source>
</evidence>
<reference evidence="2" key="1">
    <citation type="submission" date="2023-08" db="EMBL/GenBank/DDBJ databases">
        <title>Pelteobagrus vachellii genome.</title>
        <authorList>
            <person name="Liu H."/>
        </authorList>
    </citation>
    <scope>NUCLEOTIDE SEQUENCE</scope>
    <source>
        <strain evidence="2">PRFRI_2022a</strain>
        <tissue evidence="2">Muscle</tissue>
    </source>
</reference>
<comment type="caution">
    <text evidence="2">The sequence shown here is derived from an EMBL/GenBank/DDBJ whole genome shotgun (WGS) entry which is preliminary data.</text>
</comment>
<dbReference type="Proteomes" id="UP001187315">
    <property type="component" value="Unassembled WGS sequence"/>
</dbReference>
<feature type="transmembrane region" description="Helical" evidence="1">
    <location>
        <begin position="26"/>
        <end position="47"/>
    </location>
</feature>
<protein>
    <submittedName>
        <fullName evidence="2">Uncharacterized protein</fullName>
    </submittedName>
</protein>
<keyword evidence="1" id="KW-0472">Membrane</keyword>
<accession>A0AA88MY01</accession>